<comment type="subcellular location">
    <subcellularLocation>
        <location evidence="1">Membrane</location>
        <topology evidence="1">Multi-pass membrane protein</topology>
    </subcellularLocation>
</comment>
<dbReference type="GO" id="GO:0006488">
    <property type="term" value="P:dolichol-linked oligosaccharide biosynthetic process"/>
    <property type="evidence" value="ECO:0007669"/>
    <property type="project" value="InterPro"/>
</dbReference>
<feature type="transmembrane region" description="Helical" evidence="6">
    <location>
        <begin position="413"/>
        <end position="431"/>
    </location>
</feature>
<evidence type="ECO:0000313" key="8">
    <source>
        <dbReference type="EMBL" id="EOX90894.1"/>
    </source>
</evidence>
<dbReference type="eggNOG" id="KOG1640">
    <property type="taxonomic scope" value="Eukaryota"/>
</dbReference>
<reference evidence="8 9" key="1">
    <citation type="journal article" date="2013" name="Genome Biol.">
        <title>The genome sequence of the most widely cultivated cacao type and its use to identify candidate genes regulating pod color.</title>
        <authorList>
            <person name="Motamayor J.C."/>
            <person name="Mockaitis K."/>
            <person name="Schmutz J."/>
            <person name="Haiminen N."/>
            <person name="Iii D.L."/>
            <person name="Cornejo O."/>
            <person name="Findley S.D."/>
            <person name="Zheng P."/>
            <person name="Utro F."/>
            <person name="Royaert S."/>
            <person name="Saski C."/>
            <person name="Jenkins J."/>
            <person name="Podicheti R."/>
            <person name="Zhao M."/>
            <person name="Scheffler B.E."/>
            <person name="Stack J.C."/>
            <person name="Feltus F.A."/>
            <person name="Mustiga G.M."/>
            <person name="Amores F."/>
            <person name="Phillips W."/>
            <person name="Marelli J.P."/>
            <person name="May G.D."/>
            <person name="Shapiro H."/>
            <person name="Ma J."/>
            <person name="Bustamante C.D."/>
            <person name="Schnell R.J."/>
            <person name="Main D."/>
            <person name="Gilbert D."/>
            <person name="Parida L."/>
            <person name="Kuhn D.N."/>
        </authorList>
    </citation>
    <scope>NUCLEOTIDE SEQUENCE [LARGE SCALE GENOMIC DNA]</scope>
    <source>
        <strain evidence="9">cv. Matina 1-6</strain>
    </source>
</reference>
<dbReference type="PROSITE" id="PS50244">
    <property type="entry name" value="S5A_REDUCTASE"/>
    <property type="match status" value="1"/>
</dbReference>
<dbReference type="GO" id="GO:0102389">
    <property type="term" value="F:polyprenol reductase activity"/>
    <property type="evidence" value="ECO:0000318"/>
    <property type="project" value="GO_Central"/>
</dbReference>
<sequence length="456" mass="51545">MISPSERVAPCPWLCFTITIKKKSRLVAQLFYVQLQTQPSDPLLHPHRHVVPAHGYKNPASFSLICHCSAATTTPGRMEVVGVLVEAFSLRSMDTIKTCFIWLLRAGWVAGTLPILIASLPSSRLGSFHTLLLGFAKRGKIMPSSSHKYTVPQSFFLHFYLLAVVWTTVLLMGIWWFAYEVAPLSVESLSYSAAASHLTGGFHVFSLHKSRFASAEDRFNVWKSVFLLLLMEIHVLRRLYETLFVFNYSSSARMHIFGYFTGICFYIAAPLSLCTFCALEVVNFAADQVAEFKVEGQEMLSFTDFDLWGYVKPITRLGWCQWAGAAIFAWGWFHQYCCHAILVDASLCPDFGGLNEFNVGKLILMGSLRGHRDQTVEYEIPLGDWFNIVSSPHYLAEMIIYVGLLVASGGTDFTIWLLLGFVVANLAFAAAETHRWYLQKFEDYPPDRWAVLPFVY</sequence>
<evidence type="ECO:0000256" key="5">
    <source>
        <dbReference type="ARBA" id="ARBA00023136"/>
    </source>
</evidence>
<evidence type="ECO:0000256" key="1">
    <source>
        <dbReference type="ARBA" id="ARBA00004141"/>
    </source>
</evidence>
<evidence type="ECO:0000256" key="3">
    <source>
        <dbReference type="ARBA" id="ARBA00022692"/>
    </source>
</evidence>
<dbReference type="InParanoid" id="A0A061DFC7"/>
<evidence type="ECO:0000259" key="7">
    <source>
        <dbReference type="Pfam" id="PF02544"/>
    </source>
</evidence>
<keyword evidence="3 6" id="KW-0812">Transmembrane</keyword>
<dbReference type="AlphaFoldDB" id="A0A061DFC7"/>
<dbReference type="UniPathway" id="UPA00378"/>
<feature type="transmembrane region" description="Helical" evidence="6">
    <location>
        <begin position="256"/>
        <end position="279"/>
    </location>
</feature>
<feature type="domain" description="3-oxo-5-alpha-steroid 4-dehydrogenase C-terminal" evidence="7">
    <location>
        <begin position="365"/>
        <end position="456"/>
    </location>
</feature>
<dbReference type="InterPro" id="IPR039698">
    <property type="entry name" value="Dfg10/SRD5A3"/>
</dbReference>
<gene>
    <name evidence="8" type="ORF">TCM_000237</name>
</gene>
<evidence type="ECO:0000256" key="2">
    <source>
        <dbReference type="ARBA" id="ARBA00004922"/>
    </source>
</evidence>
<comment type="pathway">
    <text evidence="2">Protein modification; protein glycosylation.</text>
</comment>
<evidence type="ECO:0000256" key="4">
    <source>
        <dbReference type="ARBA" id="ARBA00022989"/>
    </source>
</evidence>
<proteinExistence type="predicted"/>
<feature type="transmembrane region" description="Helical" evidence="6">
    <location>
        <begin position="219"/>
        <end position="236"/>
    </location>
</feature>
<protein>
    <submittedName>
        <fullName evidence="8">3-oxo-5-alpha-steroid 4-dehydrogenase family protein isoform 1</fullName>
    </submittedName>
</protein>
<dbReference type="GO" id="GO:0005783">
    <property type="term" value="C:endoplasmic reticulum"/>
    <property type="evidence" value="ECO:0000318"/>
    <property type="project" value="GO_Central"/>
</dbReference>
<dbReference type="Proteomes" id="UP000026915">
    <property type="component" value="Chromosome 1"/>
</dbReference>
<dbReference type="GO" id="GO:0016020">
    <property type="term" value="C:membrane"/>
    <property type="evidence" value="ECO:0007669"/>
    <property type="project" value="UniProtKB-SubCell"/>
</dbReference>
<dbReference type="GO" id="GO:0006629">
    <property type="term" value="P:lipid metabolic process"/>
    <property type="evidence" value="ECO:0007669"/>
    <property type="project" value="InterPro"/>
</dbReference>
<keyword evidence="5 6" id="KW-0472">Membrane</keyword>
<dbReference type="PANTHER" id="PTHR14624:SF2">
    <property type="entry name" value="POLYPRENOL REDUCTASE"/>
    <property type="match status" value="1"/>
</dbReference>
<feature type="transmembrane region" description="Helical" evidence="6">
    <location>
        <begin position="100"/>
        <end position="120"/>
    </location>
</feature>
<accession>A0A061DFC7</accession>
<organism evidence="8 9">
    <name type="scientific">Theobroma cacao</name>
    <name type="common">Cacao</name>
    <name type="synonym">Cocoa</name>
    <dbReference type="NCBI Taxonomy" id="3641"/>
    <lineage>
        <taxon>Eukaryota</taxon>
        <taxon>Viridiplantae</taxon>
        <taxon>Streptophyta</taxon>
        <taxon>Embryophyta</taxon>
        <taxon>Tracheophyta</taxon>
        <taxon>Spermatophyta</taxon>
        <taxon>Magnoliopsida</taxon>
        <taxon>eudicotyledons</taxon>
        <taxon>Gunneridae</taxon>
        <taxon>Pentapetalae</taxon>
        <taxon>rosids</taxon>
        <taxon>malvids</taxon>
        <taxon>Malvales</taxon>
        <taxon>Malvaceae</taxon>
        <taxon>Byttnerioideae</taxon>
        <taxon>Theobroma</taxon>
    </lineage>
</organism>
<dbReference type="Gramene" id="EOX90894">
    <property type="protein sequence ID" value="EOX90894"/>
    <property type="gene ID" value="TCM_000237"/>
</dbReference>
<evidence type="ECO:0000313" key="9">
    <source>
        <dbReference type="Proteomes" id="UP000026915"/>
    </source>
</evidence>
<name>A0A061DFC7_THECC</name>
<dbReference type="InterPro" id="IPR001104">
    <property type="entry name" value="3-oxo-5_a-steroid_4-DH_C"/>
</dbReference>
<dbReference type="EMBL" id="CM001879">
    <property type="protein sequence ID" value="EOX90894.1"/>
    <property type="molecule type" value="Genomic_DNA"/>
</dbReference>
<keyword evidence="4 6" id="KW-1133">Transmembrane helix</keyword>
<keyword evidence="9" id="KW-1185">Reference proteome</keyword>
<evidence type="ECO:0000256" key="6">
    <source>
        <dbReference type="SAM" id="Phobius"/>
    </source>
</evidence>
<feature type="transmembrane region" description="Helical" evidence="6">
    <location>
        <begin position="155"/>
        <end position="177"/>
    </location>
</feature>
<dbReference type="Pfam" id="PF02544">
    <property type="entry name" value="Steroid_dh"/>
    <property type="match status" value="1"/>
</dbReference>
<dbReference type="PANTHER" id="PTHR14624">
    <property type="entry name" value="DFG10 PROTEIN"/>
    <property type="match status" value="1"/>
</dbReference>